<evidence type="ECO:0000256" key="1">
    <source>
        <dbReference type="ARBA" id="ARBA00004236"/>
    </source>
</evidence>
<evidence type="ECO:0000256" key="3">
    <source>
        <dbReference type="ARBA" id="ARBA00022475"/>
    </source>
</evidence>
<evidence type="ECO:0000256" key="5">
    <source>
        <dbReference type="ARBA" id="ARBA00022692"/>
    </source>
</evidence>
<keyword evidence="11" id="KW-0325">Glycoprotein</keyword>
<dbReference type="InterPro" id="IPR003591">
    <property type="entry name" value="Leu-rich_rpt_typical-subtyp"/>
</dbReference>
<evidence type="ECO:0000256" key="10">
    <source>
        <dbReference type="ARBA" id="ARBA00023170"/>
    </source>
</evidence>
<feature type="transmembrane region" description="Helical" evidence="13">
    <location>
        <begin position="712"/>
        <end position="735"/>
    </location>
</feature>
<keyword evidence="7" id="KW-0677">Repeat</keyword>
<organism evidence="14 15">
    <name type="scientific">Rubroshorea leprosula</name>
    <dbReference type="NCBI Taxonomy" id="152421"/>
    <lineage>
        <taxon>Eukaryota</taxon>
        <taxon>Viridiplantae</taxon>
        <taxon>Streptophyta</taxon>
        <taxon>Embryophyta</taxon>
        <taxon>Tracheophyta</taxon>
        <taxon>Spermatophyta</taxon>
        <taxon>Magnoliopsida</taxon>
        <taxon>eudicotyledons</taxon>
        <taxon>Gunneridae</taxon>
        <taxon>Pentapetalae</taxon>
        <taxon>rosids</taxon>
        <taxon>malvids</taxon>
        <taxon>Malvales</taxon>
        <taxon>Dipterocarpaceae</taxon>
        <taxon>Rubroshorea</taxon>
    </lineage>
</organism>
<evidence type="ECO:0000256" key="2">
    <source>
        <dbReference type="ARBA" id="ARBA00009592"/>
    </source>
</evidence>
<dbReference type="EMBL" id="BPVZ01000161">
    <property type="protein sequence ID" value="GKV42711.1"/>
    <property type="molecule type" value="Genomic_DNA"/>
</dbReference>
<dbReference type="InterPro" id="IPR051502">
    <property type="entry name" value="RLP_Defense_Trigger"/>
</dbReference>
<dbReference type="GO" id="GO:0005886">
    <property type="term" value="C:plasma membrane"/>
    <property type="evidence" value="ECO:0007669"/>
    <property type="project" value="UniProtKB-SubCell"/>
</dbReference>
<keyword evidence="9 13" id="KW-0472">Membrane</keyword>
<dbReference type="InterPro" id="IPR001611">
    <property type="entry name" value="Leu-rich_rpt"/>
</dbReference>
<comment type="subcellular location">
    <subcellularLocation>
        <location evidence="1">Cell membrane</location>
    </subcellularLocation>
    <subcellularLocation>
        <location evidence="12">Endomembrane system</location>
        <topology evidence="12">Single-pass membrane protein</topology>
    </subcellularLocation>
</comment>
<evidence type="ECO:0000256" key="12">
    <source>
        <dbReference type="ARBA" id="ARBA00037847"/>
    </source>
</evidence>
<keyword evidence="8 13" id="KW-1133">Transmembrane helix</keyword>
<accession>A0AAV5LYV5</accession>
<reference evidence="14 15" key="1">
    <citation type="journal article" date="2021" name="Commun. Biol.">
        <title>The genome of Shorea leprosula (Dipterocarpaceae) highlights the ecological relevance of drought in aseasonal tropical rainforests.</title>
        <authorList>
            <person name="Ng K.K.S."/>
            <person name="Kobayashi M.J."/>
            <person name="Fawcett J.A."/>
            <person name="Hatakeyama M."/>
            <person name="Paape T."/>
            <person name="Ng C.H."/>
            <person name="Ang C.C."/>
            <person name="Tnah L.H."/>
            <person name="Lee C.T."/>
            <person name="Nishiyama T."/>
            <person name="Sese J."/>
            <person name="O'Brien M.J."/>
            <person name="Copetti D."/>
            <person name="Mohd Noor M.I."/>
            <person name="Ong R.C."/>
            <person name="Putra M."/>
            <person name="Sireger I.Z."/>
            <person name="Indrioko S."/>
            <person name="Kosugi Y."/>
            <person name="Izuno A."/>
            <person name="Isagi Y."/>
            <person name="Lee S.L."/>
            <person name="Shimizu K.K."/>
        </authorList>
    </citation>
    <scope>NUCLEOTIDE SEQUENCE [LARGE SCALE GENOMIC DNA]</scope>
    <source>
        <strain evidence="14">214</strain>
    </source>
</reference>
<dbReference type="SMART" id="SM00369">
    <property type="entry name" value="LRR_TYP"/>
    <property type="match status" value="6"/>
</dbReference>
<keyword evidence="6" id="KW-0732">Signal</keyword>
<keyword evidence="10" id="KW-0675">Receptor</keyword>
<dbReference type="PANTHER" id="PTHR48062:SF52">
    <property type="entry name" value="RECEPTOR-LIKE PROTEIN 8-RELATED"/>
    <property type="match status" value="1"/>
</dbReference>
<dbReference type="FunFam" id="3.80.10.10:FF:000111">
    <property type="entry name" value="LRR receptor-like serine/threonine-protein kinase ERECTA"/>
    <property type="match status" value="1"/>
</dbReference>
<dbReference type="SUPFAM" id="SSF52058">
    <property type="entry name" value="L domain-like"/>
    <property type="match status" value="3"/>
</dbReference>
<proteinExistence type="inferred from homology"/>
<dbReference type="AlphaFoldDB" id="A0AAV5LYV5"/>
<evidence type="ECO:0000256" key="9">
    <source>
        <dbReference type="ARBA" id="ARBA00023136"/>
    </source>
</evidence>
<evidence type="ECO:0000256" key="13">
    <source>
        <dbReference type="SAM" id="Phobius"/>
    </source>
</evidence>
<dbReference type="PANTHER" id="PTHR48062">
    <property type="entry name" value="RECEPTOR-LIKE PROTEIN 14"/>
    <property type="match status" value="1"/>
</dbReference>
<evidence type="ECO:0000256" key="7">
    <source>
        <dbReference type="ARBA" id="ARBA00022737"/>
    </source>
</evidence>
<dbReference type="Proteomes" id="UP001054252">
    <property type="component" value="Unassembled WGS sequence"/>
</dbReference>
<dbReference type="InterPro" id="IPR032675">
    <property type="entry name" value="LRR_dom_sf"/>
</dbReference>
<evidence type="ECO:0000313" key="15">
    <source>
        <dbReference type="Proteomes" id="UP001054252"/>
    </source>
</evidence>
<gene>
    <name evidence="14" type="ORF">SLEP1_g50090</name>
</gene>
<comment type="caution">
    <text evidence="14">The sequence shown here is derived from an EMBL/GenBank/DDBJ whole genome shotgun (WGS) entry which is preliminary data.</text>
</comment>
<evidence type="ECO:0000256" key="6">
    <source>
        <dbReference type="ARBA" id="ARBA00022729"/>
    </source>
</evidence>
<comment type="similarity">
    <text evidence="2">Belongs to the RLP family.</text>
</comment>
<keyword evidence="3" id="KW-1003">Cell membrane</keyword>
<evidence type="ECO:0000256" key="11">
    <source>
        <dbReference type="ARBA" id="ARBA00023180"/>
    </source>
</evidence>
<keyword evidence="5 13" id="KW-0812">Transmembrane</keyword>
<dbReference type="Pfam" id="PF00560">
    <property type="entry name" value="LRR_1"/>
    <property type="match status" value="9"/>
</dbReference>
<keyword evidence="4" id="KW-0433">Leucine-rich repeat</keyword>
<evidence type="ECO:0000313" key="14">
    <source>
        <dbReference type="EMBL" id="GKV42711.1"/>
    </source>
</evidence>
<dbReference type="Gene3D" id="3.80.10.10">
    <property type="entry name" value="Ribonuclease Inhibitor"/>
    <property type="match status" value="3"/>
</dbReference>
<keyword evidence="15" id="KW-1185">Reference proteome</keyword>
<evidence type="ECO:0000256" key="8">
    <source>
        <dbReference type="ARBA" id="ARBA00022989"/>
    </source>
</evidence>
<sequence>MWSGAIPPSIMALHSLRALSLSFNMFNGSLPNPGLCELKRLQELDLSQNNFEGTFPPCLNNLTSLKLLDISDNLFSKTLSSDLIQSLPLSLEFIDICHNNFQGLFSFSSIGNYSKLEVFMLTGYNDRLQVDAQYPKWINLLFQFKALILSDLSLNSIPQFLFYQQKLRVIDLSHNKLKEKFPIWLLQNNSNLKFMNLRNNSFVGELYLPSYEIRNMVWLDLSNNHFTGKLLEDFGDKLLGLQYLNLSQNQFEGALPSSLGNMRDLVYLDLAFNFFSREVPNELLVRCCKLKHLRLSYNRFNGQFFSSKFNLSTLFHLELNNNEFTGSLLNVKLETLEILDVSDNYFKGPIPTWANQVSWLISMRNNSFEGQFPCQQPMSTLLLFLDLSHNFLFGPLPSCIDFTSIVEIHLEGNKFTGLLQNFLPNFSSSLSVLNLRENSLSGVIPDLIGTFINLKLLILGKNHLKGSIPKTLCLLENISIMDLSSNSLSGTIPSCFQNLTFGVMKNDGETLVQDQLQILNEFTDENHIYGHLIKKNLDLVVDIMAVGLNEIYLVDKNRGSSYKGSILNFMSTLDMSCNDLTGEIPQELEKFTQIRALNLSHNQLTGSIPVTLSRLSMIESLDLCCNNLSGNIPPELTNLNFLEIFNVSYNNLSGQIPKKGQFSTFEESSYEGNQFLFEPSLEKCCITNIKTPHLESLASNVTKGKWYEVDLLAFRACFFPTYVIFFLLIVSLLYINPHWLKVPLYFISNINYLLNLSFFNKLSC</sequence>
<protein>
    <submittedName>
        <fullName evidence="14">Uncharacterized protein</fullName>
    </submittedName>
</protein>
<name>A0AAV5LYV5_9ROSI</name>
<evidence type="ECO:0000256" key="4">
    <source>
        <dbReference type="ARBA" id="ARBA00022614"/>
    </source>
</evidence>